<name>A0A7R9D0X5_TIMCR</name>
<sequence>MIIVVNDAICCNLSDKDKSSDESCPIYLLSVERTEVRHLTPRPPAFICYSCNYNGAEKDTSCVNNPSSVTTSSPTVSCPYKYCSIVRTTYKENGKIFTFHRGCDKDGSAAVVTDSQFKTYTRKCTKSLCNSGDGLSNSGDGSSSGDGNNSGGGSGGSSSGSNDWSDDTIIVVQGIGSKGTLFVPRLGAVAGALLVGWTVAQCRG</sequence>
<proteinExistence type="predicted"/>
<evidence type="ECO:0000313" key="2">
    <source>
        <dbReference type="EMBL" id="CAD7405027.1"/>
    </source>
</evidence>
<accession>A0A7R9D0X5</accession>
<dbReference type="AlphaFoldDB" id="A0A7R9D0X5"/>
<organism evidence="2">
    <name type="scientific">Timema cristinae</name>
    <name type="common">Walking stick</name>
    <dbReference type="NCBI Taxonomy" id="61476"/>
    <lineage>
        <taxon>Eukaryota</taxon>
        <taxon>Metazoa</taxon>
        <taxon>Ecdysozoa</taxon>
        <taxon>Arthropoda</taxon>
        <taxon>Hexapoda</taxon>
        <taxon>Insecta</taxon>
        <taxon>Pterygota</taxon>
        <taxon>Neoptera</taxon>
        <taxon>Polyneoptera</taxon>
        <taxon>Phasmatodea</taxon>
        <taxon>Timematodea</taxon>
        <taxon>Timematoidea</taxon>
        <taxon>Timematidae</taxon>
        <taxon>Timema</taxon>
    </lineage>
</organism>
<gene>
    <name evidence="2" type="ORF">TCEB3V08_LOCUS7784</name>
</gene>
<dbReference type="EMBL" id="OC319319">
    <property type="protein sequence ID" value="CAD7405027.1"/>
    <property type="molecule type" value="Genomic_DNA"/>
</dbReference>
<protein>
    <submittedName>
        <fullName evidence="2">Uncharacterized protein</fullName>
    </submittedName>
</protein>
<feature type="compositionally biased region" description="Gly residues" evidence="1">
    <location>
        <begin position="142"/>
        <end position="158"/>
    </location>
</feature>
<evidence type="ECO:0000256" key="1">
    <source>
        <dbReference type="SAM" id="MobiDB-lite"/>
    </source>
</evidence>
<reference evidence="2" key="1">
    <citation type="submission" date="2020-11" db="EMBL/GenBank/DDBJ databases">
        <authorList>
            <person name="Tran Van P."/>
        </authorList>
    </citation>
    <scope>NUCLEOTIDE SEQUENCE</scope>
</reference>
<feature type="region of interest" description="Disordered" evidence="1">
    <location>
        <begin position="135"/>
        <end position="162"/>
    </location>
</feature>